<feature type="transmembrane region" description="Helical" evidence="1">
    <location>
        <begin position="134"/>
        <end position="156"/>
    </location>
</feature>
<dbReference type="AlphaFoldDB" id="A0A8B8ARF9"/>
<keyword evidence="2" id="KW-1185">Reference proteome</keyword>
<reference evidence="3" key="1">
    <citation type="submission" date="2025-08" db="UniProtKB">
        <authorList>
            <consortium name="RefSeq"/>
        </authorList>
    </citation>
    <scope>IDENTIFICATION</scope>
    <source>
        <tissue evidence="3">Whole sample</tissue>
    </source>
</reference>
<protein>
    <submittedName>
        <fullName evidence="3">Uncharacterized protein LOC111103651 isoform X1</fullName>
    </submittedName>
</protein>
<evidence type="ECO:0000313" key="2">
    <source>
        <dbReference type="Proteomes" id="UP000694844"/>
    </source>
</evidence>
<dbReference type="KEGG" id="cvn:111103651"/>
<dbReference type="RefSeq" id="XP_022292769.1">
    <property type="nucleotide sequence ID" value="XM_022437061.1"/>
</dbReference>
<accession>A0A8B8ARF9</accession>
<organism evidence="2 3">
    <name type="scientific">Crassostrea virginica</name>
    <name type="common">Eastern oyster</name>
    <dbReference type="NCBI Taxonomy" id="6565"/>
    <lineage>
        <taxon>Eukaryota</taxon>
        <taxon>Metazoa</taxon>
        <taxon>Spiralia</taxon>
        <taxon>Lophotrochozoa</taxon>
        <taxon>Mollusca</taxon>
        <taxon>Bivalvia</taxon>
        <taxon>Autobranchia</taxon>
        <taxon>Pteriomorphia</taxon>
        <taxon>Ostreida</taxon>
        <taxon>Ostreoidea</taxon>
        <taxon>Ostreidae</taxon>
        <taxon>Crassostrea</taxon>
    </lineage>
</organism>
<feature type="transmembrane region" description="Helical" evidence="1">
    <location>
        <begin position="12"/>
        <end position="34"/>
    </location>
</feature>
<evidence type="ECO:0000256" key="1">
    <source>
        <dbReference type="SAM" id="Phobius"/>
    </source>
</evidence>
<keyword evidence="1" id="KW-1133">Transmembrane helix</keyword>
<dbReference type="Proteomes" id="UP000694844">
    <property type="component" value="Chromosome 7"/>
</dbReference>
<evidence type="ECO:0000313" key="3">
    <source>
        <dbReference type="RefSeq" id="XP_022292769.1"/>
    </source>
</evidence>
<keyword evidence="1" id="KW-0812">Transmembrane</keyword>
<proteinExistence type="predicted"/>
<gene>
    <name evidence="3" type="primary">LOC111103651</name>
</gene>
<keyword evidence="1" id="KW-0472">Membrane</keyword>
<sequence length="214" mass="24023">MTLHQFKVMDNSLILLCFLGVEFTIVCMDCVGYFKFPPCCIGEKLDVAANKCVSCPQGLLGEDCTHICNIPFNGHRCSLGGCFCTRTSCSLPADVCSSSPVAKSTPVIDRETLAAVNTSYGTETNRNSDASNPLVYIVPVTVMCTLIVIMILCFFLHKRYKSSCECLKWEHQLHYEEPIRVYENRISTNIYDFPEENMTESRRSSESNIPNIEK</sequence>
<dbReference type="GeneID" id="111103651"/>
<name>A0A8B8ARF9_CRAVI</name>